<dbReference type="SUPFAM" id="SSF53850">
    <property type="entry name" value="Periplasmic binding protein-like II"/>
    <property type="match status" value="1"/>
</dbReference>
<dbReference type="Pfam" id="PF13531">
    <property type="entry name" value="SBP_bac_11"/>
    <property type="match status" value="1"/>
</dbReference>
<dbReference type="FunFam" id="3.40.190.10:FF:000035">
    <property type="entry name" value="Molybdate ABC transporter substrate-binding protein"/>
    <property type="match status" value="1"/>
</dbReference>
<protein>
    <submittedName>
        <fullName evidence="4">Molybdate-binding protein ModA</fullName>
    </submittedName>
</protein>
<keyword evidence="1" id="KW-0500">Molybdenum</keyword>
<proteinExistence type="predicted"/>
<evidence type="ECO:0000256" key="2">
    <source>
        <dbReference type="ARBA" id="ARBA00022723"/>
    </source>
</evidence>
<dbReference type="PANTHER" id="PTHR30632">
    <property type="entry name" value="MOLYBDATE-BINDING PERIPLASMIC PROTEIN"/>
    <property type="match status" value="1"/>
</dbReference>
<dbReference type="GO" id="GO:0030973">
    <property type="term" value="F:molybdate ion binding"/>
    <property type="evidence" value="ECO:0007669"/>
    <property type="project" value="TreeGrafter"/>
</dbReference>
<dbReference type="CDD" id="cd13537">
    <property type="entry name" value="PBP2_YvgL_like"/>
    <property type="match status" value="1"/>
</dbReference>
<name>A0A644SVE1_9ZZZZ</name>
<dbReference type="InterPro" id="IPR050682">
    <property type="entry name" value="ModA/WtpA"/>
</dbReference>
<evidence type="ECO:0000313" key="4">
    <source>
        <dbReference type="EMBL" id="MPL58583.1"/>
    </source>
</evidence>
<organism evidence="4">
    <name type="scientific">bioreactor metagenome</name>
    <dbReference type="NCBI Taxonomy" id="1076179"/>
    <lineage>
        <taxon>unclassified sequences</taxon>
        <taxon>metagenomes</taxon>
        <taxon>ecological metagenomes</taxon>
    </lineage>
</organism>
<dbReference type="PANTHER" id="PTHR30632:SF0">
    <property type="entry name" value="SULFATE-BINDING PROTEIN"/>
    <property type="match status" value="1"/>
</dbReference>
<dbReference type="Gene3D" id="3.40.190.10">
    <property type="entry name" value="Periplasmic binding protein-like II"/>
    <property type="match status" value="2"/>
</dbReference>
<dbReference type="AlphaFoldDB" id="A0A644SVE1"/>
<dbReference type="NCBIfam" id="TIGR01256">
    <property type="entry name" value="modA"/>
    <property type="match status" value="1"/>
</dbReference>
<keyword evidence="2" id="KW-0479">Metal-binding</keyword>
<accession>A0A644SVE1</accession>
<sequence length="271" mass="29698">MRRKIISIILVLYFVVLLAGCATSQQKAVSNTAPPSVEITVSAAASMKDVISEVQKNYEVKNPHVKLVLNWGGSGSLQRQIEYGAPVDVFISAAPKHLDYLAAKNMINQATRIKVAENTLVLVVPVQSSLKINRFEDLLRQDVEKIGLGEPASVPAGQYGKQVLEKLGIWDDIKGKLVYGKDVRSILTYVETGNVDAGIVYSTDALLSDKVKVVAMVPYGAHDPIVYSAAVIAGTKQEKAAKDFLAFLQSDESRTVFERYGFVMRKGLRER</sequence>
<evidence type="ECO:0000256" key="3">
    <source>
        <dbReference type="ARBA" id="ARBA00022729"/>
    </source>
</evidence>
<comment type="caution">
    <text evidence="4">The sequence shown here is derived from an EMBL/GenBank/DDBJ whole genome shotgun (WGS) entry which is preliminary data.</text>
</comment>
<dbReference type="PIRSF" id="PIRSF004846">
    <property type="entry name" value="ModA"/>
    <property type="match status" value="1"/>
</dbReference>
<dbReference type="InterPro" id="IPR005950">
    <property type="entry name" value="ModA"/>
</dbReference>
<gene>
    <name evidence="4" type="primary">modA_1</name>
    <name evidence="4" type="ORF">SDC9_04117</name>
</gene>
<evidence type="ECO:0000256" key="1">
    <source>
        <dbReference type="ARBA" id="ARBA00022505"/>
    </source>
</evidence>
<dbReference type="InterPro" id="IPR041879">
    <property type="entry name" value="YvgL-like_PBP2"/>
</dbReference>
<dbReference type="PROSITE" id="PS51257">
    <property type="entry name" value="PROKAR_LIPOPROTEIN"/>
    <property type="match status" value="1"/>
</dbReference>
<reference evidence="4" key="1">
    <citation type="submission" date="2019-08" db="EMBL/GenBank/DDBJ databases">
        <authorList>
            <person name="Kucharzyk K."/>
            <person name="Murdoch R.W."/>
            <person name="Higgins S."/>
            <person name="Loffler F."/>
        </authorList>
    </citation>
    <scope>NUCLEOTIDE SEQUENCE</scope>
</reference>
<dbReference type="EMBL" id="VSSQ01000007">
    <property type="protein sequence ID" value="MPL58583.1"/>
    <property type="molecule type" value="Genomic_DNA"/>
</dbReference>
<dbReference type="GO" id="GO:0046872">
    <property type="term" value="F:metal ion binding"/>
    <property type="evidence" value="ECO:0007669"/>
    <property type="project" value="UniProtKB-KW"/>
</dbReference>
<dbReference type="GO" id="GO:0015689">
    <property type="term" value="P:molybdate ion transport"/>
    <property type="evidence" value="ECO:0007669"/>
    <property type="project" value="InterPro"/>
</dbReference>
<keyword evidence="3" id="KW-0732">Signal</keyword>